<sequence length="316" mass="35751">MKTVLTKFEAVTPEQVRAGLFEPLEQVLSPQSVGEISQLCKPKSTFDDVTKLVAKDRKGKPIAVILCSPPTAPERVAQSMKKTRLAQLALSPELAHVVLTPLFEGRTYGLSYAVLPYHQPLNAGKLGWYVQRSRLRPEIFKLLLRMTQLTCTPVSHSDVETNFVQPLKYFIELDGLPNEIHALAKDSLDRLMAGKWQPRHVLMHNDLWKGNILLDRNLSRSPKDWQNQFVLIDWGGSMTRGYAMYDLVRLARTMNLKPAELRSQIDAHCRTLDCDLVGARCHLMAALSHLGMHLEHFPFSRFKMVVENSVATLTSI</sequence>
<comment type="caution">
    <text evidence="2">The sequence shown here is derived from an EMBL/GenBank/DDBJ whole genome shotgun (WGS) entry which is preliminary data.</text>
</comment>
<protein>
    <submittedName>
        <fullName evidence="2">Phosphotransferase</fullName>
    </submittedName>
</protein>
<dbReference type="Proteomes" id="UP000621799">
    <property type="component" value="Unassembled WGS sequence"/>
</dbReference>
<name>A0A928ZAX3_9CYAN</name>
<organism evidence="2 3">
    <name type="scientific">Zarconia navalis LEGE 11467</name>
    <dbReference type="NCBI Taxonomy" id="1828826"/>
    <lineage>
        <taxon>Bacteria</taxon>
        <taxon>Bacillati</taxon>
        <taxon>Cyanobacteriota</taxon>
        <taxon>Cyanophyceae</taxon>
        <taxon>Oscillatoriophycideae</taxon>
        <taxon>Oscillatoriales</taxon>
        <taxon>Oscillatoriales incertae sedis</taxon>
        <taxon>Zarconia</taxon>
        <taxon>Zarconia navalis</taxon>
    </lineage>
</organism>
<dbReference type="RefSeq" id="WP_264322265.1">
    <property type="nucleotide sequence ID" value="NZ_JADEXN010000295.1"/>
</dbReference>
<dbReference type="EMBL" id="JADEXN010000295">
    <property type="protein sequence ID" value="MBE9042086.1"/>
    <property type="molecule type" value="Genomic_DNA"/>
</dbReference>
<feature type="domain" description="Aminoglycoside phosphotransferase" evidence="1">
    <location>
        <begin position="90"/>
        <end position="268"/>
    </location>
</feature>
<accession>A0A928ZAX3</accession>
<dbReference type="InterPro" id="IPR011009">
    <property type="entry name" value="Kinase-like_dom_sf"/>
</dbReference>
<evidence type="ECO:0000259" key="1">
    <source>
        <dbReference type="Pfam" id="PF01636"/>
    </source>
</evidence>
<dbReference type="Gene3D" id="3.90.1200.10">
    <property type="match status" value="1"/>
</dbReference>
<dbReference type="AlphaFoldDB" id="A0A928ZAX3"/>
<evidence type="ECO:0000313" key="2">
    <source>
        <dbReference type="EMBL" id="MBE9042086.1"/>
    </source>
</evidence>
<keyword evidence="3" id="KW-1185">Reference proteome</keyword>
<dbReference type="SUPFAM" id="SSF56112">
    <property type="entry name" value="Protein kinase-like (PK-like)"/>
    <property type="match status" value="1"/>
</dbReference>
<reference evidence="2" key="1">
    <citation type="submission" date="2020-10" db="EMBL/GenBank/DDBJ databases">
        <authorList>
            <person name="Castelo-Branco R."/>
            <person name="Eusebio N."/>
            <person name="Adriana R."/>
            <person name="Vieira A."/>
            <person name="Brugerolle De Fraissinette N."/>
            <person name="Rezende De Castro R."/>
            <person name="Schneider M.P."/>
            <person name="Vasconcelos V."/>
            <person name="Leao P.N."/>
        </authorList>
    </citation>
    <scope>NUCLEOTIDE SEQUENCE</scope>
    <source>
        <strain evidence="2">LEGE 11467</strain>
    </source>
</reference>
<proteinExistence type="predicted"/>
<dbReference type="Pfam" id="PF01636">
    <property type="entry name" value="APH"/>
    <property type="match status" value="1"/>
</dbReference>
<evidence type="ECO:0000313" key="3">
    <source>
        <dbReference type="Proteomes" id="UP000621799"/>
    </source>
</evidence>
<dbReference type="InterPro" id="IPR002575">
    <property type="entry name" value="Aminoglycoside_PTrfase"/>
</dbReference>
<gene>
    <name evidence="2" type="ORF">IQ235_14995</name>
</gene>